<dbReference type="AlphaFoldDB" id="A0AAD5KKN2"/>
<gene>
    <name evidence="1" type="ORF">GHT06_021630</name>
</gene>
<organism evidence="1 2">
    <name type="scientific">Daphnia sinensis</name>
    <dbReference type="NCBI Taxonomy" id="1820382"/>
    <lineage>
        <taxon>Eukaryota</taxon>
        <taxon>Metazoa</taxon>
        <taxon>Ecdysozoa</taxon>
        <taxon>Arthropoda</taxon>
        <taxon>Crustacea</taxon>
        <taxon>Branchiopoda</taxon>
        <taxon>Diplostraca</taxon>
        <taxon>Cladocera</taxon>
        <taxon>Anomopoda</taxon>
        <taxon>Daphniidae</taxon>
        <taxon>Daphnia</taxon>
        <taxon>Daphnia similis group</taxon>
    </lineage>
</organism>
<dbReference type="EMBL" id="WJBH02000009">
    <property type="protein sequence ID" value="KAI9553702.1"/>
    <property type="molecule type" value="Genomic_DNA"/>
</dbReference>
<reference evidence="1 2" key="1">
    <citation type="submission" date="2022-05" db="EMBL/GenBank/DDBJ databases">
        <title>A multi-omics perspective on studying reproductive biology in Daphnia sinensis.</title>
        <authorList>
            <person name="Jia J."/>
        </authorList>
    </citation>
    <scope>NUCLEOTIDE SEQUENCE [LARGE SCALE GENOMIC DNA]</scope>
    <source>
        <strain evidence="1 2">WSL</strain>
    </source>
</reference>
<comment type="caution">
    <text evidence="1">The sequence shown here is derived from an EMBL/GenBank/DDBJ whole genome shotgun (WGS) entry which is preliminary data.</text>
</comment>
<dbReference type="Proteomes" id="UP000820818">
    <property type="component" value="Linkage Group LG9"/>
</dbReference>
<name>A0AAD5KKN2_9CRUS</name>
<sequence>MTLPKQTTAHQGKSHAASQPCYPPVIVKLRDDKPNFKSMHIAGREPKDSTVLIEGDLAIHTVNSNQQSNPLSLQHLQGRRILCSIPNSAFAYKTGFIFGVLTTRSGSWETERLVRNRTANLFI</sequence>
<keyword evidence="2" id="KW-1185">Reference proteome</keyword>
<proteinExistence type="predicted"/>
<accession>A0AAD5KKN2</accession>
<evidence type="ECO:0000313" key="2">
    <source>
        <dbReference type="Proteomes" id="UP000820818"/>
    </source>
</evidence>
<evidence type="ECO:0000313" key="1">
    <source>
        <dbReference type="EMBL" id="KAI9553702.1"/>
    </source>
</evidence>
<protein>
    <submittedName>
        <fullName evidence="1">Uncharacterized protein</fullName>
    </submittedName>
</protein>